<reference evidence="1 3" key="1">
    <citation type="journal article" date="2019" name="Sci. Rep.">
        <title>Orb-weaving spider Araneus ventricosus genome elucidates the spidroin gene catalogue.</title>
        <authorList>
            <person name="Kono N."/>
            <person name="Nakamura H."/>
            <person name="Ohtoshi R."/>
            <person name="Moran D.A.P."/>
            <person name="Shinohara A."/>
            <person name="Yoshida Y."/>
            <person name="Fujiwara M."/>
            <person name="Mori M."/>
            <person name="Tomita M."/>
            <person name="Arakawa K."/>
        </authorList>
    </citation>
    <scope>NUCLEOTIDE SEQUENCE [LARGE SCALE GENOMIC DNA]</scope>
</reference>
<dbReference type="AlphaFoldDB" id="A0A4Y2UTK7"/>
<organism evidence="1 3">
    <name type="scientific">Araneus ventricosus</name>
    <name type="common">Orbweaver spider</name>
    <name type="synonym">Epeira ventricosa</name>
    <dbReference type="NCBI Taxonomy" id="182803"/>
    <lineage>
        <taxon>Eukaryota</taxon>
        <taxon>Metazoa</taxon>
        <taxon>Ecdysozoa</taxon>
        <taxon>Arthropoda</taxon>
        <taxon>Chelicerata</taxon>
        <taxon>Arachnida</taxon>
        <taxon>Araneae</taxon>
        <taxon>Araneomorphae</taxon>
        <taxon>Entelegynae</taxon>
        <taxon>Araneoidea</taxon>
        <taxon>Araneidae</taxon>
        <taxon>Araneus</taxon>
    </lineage>
</organism>
<evidence type="ECO:0000313" key="2">
    <source>
        <dbReference type="EMBL" id="GBO15545.1"/>
    </source>
</evidence>
<keyword evidence="3" id="KW-1185">Reference proteome</keyword>
<dbReference type="EMBL" id="BGPR01039489">
    <property type="protein sequence ID" value="GBO15454.1"/>
    <property type="molecule type" value="Genomic_DNA"/>
</dbReference>
<gene>
    <name evidence="1" type="ORF">AVEN_264287_1</name>
    <name evidence="2" type="ORF">AVEN_77318_1</name>
</gene>
<sequence>MVSYDATVTEYVPHASLPCRHTMAISLTTFDQVHSRACSVPTHITLPYGLDGPLSDVTASAAVWVPLVSRQNAHATTVADS</sequence>
<name>A0A4Y2UTK7_ARAVE</name>
<accession>A0A4Y2UTK7</accession>
<dbReference type="Proteomes" id="UP000499080">
    <property type="component" value="Unassembled WGS sequence"/>
</dbReference>
<protein>
    <submittedName>
        <fullName evidence="1">Uncharacterized protein</fullName>
    </submittedName>
</protein>
<dbReference type="EMBL" id="BGPR01039576">
    <property type="protein sequence ID" value="GBO15545.1"/>
    <property type="molecule type" value="Genomic_DNA"/>
</dbReference>
<evidence type="ECO:0000313" key="1">
    <source>
        <dbReference type="EMBL" id="GBO15454.1"/>
    </source>
</evidence>
<comment type="caution">
    <text evidence="1">The sequence shown here is derived from an EMBL/GenBank/DDBJ whole genome shotgun (WGS) entry which is preliminary data.</text>
</comment>
<proteinExistence type="predicted"/>
<evidence type="ECO:0000313" key="3">
    <source>
        <dbReference type="Proteomes" id="UP000499080"/>
    </source>
</evidence>